<feature type="region of interest" description="Disordered" evidence="1">
    <location>
        <begin position="118"/>
        <end position="161"/>
    </location>
</feature>
<accession>A0A0E0BTK2</accession>
<proteinExistence type="predicted"/>
<dbReference type="HOGENOM" id="CLU_691476_0_0_1"/>
<evidence type="ECO:0000313" key="3">
    <source>
        <dbReference type="Proteomes" id="UP000026961"/>
    </source>
</evidence>
<feature type="compositionally biased region" description="Gly residues" evidence="1">
    <location>
        <begin position="120"/>
        <end position="132"/>
    </location>
</feature>
<feature type="compositionally biased region" description="Basic and acidic residues" evidence="1">
    <location>
        <begin position="135"/>
        <end position="148"/>
    </location>
</feature>
<evidence type="ECO:0000313" key="2">
    <source>
        <dbReference type="EnsemblPlants" id="OGLUM12G15910.1"/>
    </source>
</evidence>
<dbReference type="Proteomes" id="UP000026961">
    <property type="component" value="Chromosome 12"/>
</dbReference>
<name>A0A0E0BTK2_9ORYZ</name>
<dbReference type="AlphaFoldDB" id="A0A0E0BTK2"/>
<feature type="compositionally biased region" description="Polar residues" evidence="1">
    <location>
        <begin position="388"/>
        <end position="399"/>
    </location>
</feature>
<evidence type="ECO:0000256" key="1">
    <source>
        <dbReference type="SAM" id="MobiDB-lite"/>
    </source>
</evidence>
<dbReference type="EnsemblPlants" id="OGLUM12G15910.1">
    <property type="protein sequence ID" value="OGLUM12G15910.1"/>
    <property type="gene ID" value="OGLUM12G15910"/>
</dbReference>
<reference evidence="2" key="2">
    <citation type="submission" date="2018-05" db="EMBL/GenBank/DDBJ databases">
        <title>OgluRS3 (Oryza glumaepatula Reference Sequence Version 3).</title>
        <authorList>
            <person name="Zhang J."/>
            <person name="Kudrna D."/>
            <person name="Lee S."/>
            <person name="Talag J."/>
            <person name="Welchert J."/>
            <person name="Wing R.A."/>
        </authorList>
    </citation>
    <scope>NUCLEOTIDE SEQUENCE [LARGE SCALE GENOMIC DNA]</scope>
</reference>
<keyword evidence="3" id="KW-1185">Reference proteome</keyword>
<feature type="region of interest" description="Disordered" evidence="1">
    <location>
        <begin position="355"/>
        <end position="399"/>
    </location>
</feature>
<reference evidence="2" key="1">
    <citation type="submission" date="2015-04" db="UniProtKB">
        <authorList>
            <consortium name="EnsemblPlants"/>
        </authorList>
    </citation>
    <scope>IDENTIFICATION</scope>
</reference>
<protein>
    <submittedName>
        <fullName evidence="2">Uncharacterized protein</fullName>
    </submittedName>
</protein>
<dbReference type="Gramene" id="OGLUM12G15910.1">
    <property type="protein sequence ID" value="OGLUM12G15910.1"/>
    <property type="gene ID" value="OGLUM12G15910"/>
</dbReference>
<sequence>MRPRDGSEEEELLNELSRYCRYWTDLWSDDSGDIAKRSIPASKIDIASINKILSTEASGVVFSPIHHHSGLYPFRHVWKAPGVLALRIVSKKDLAFLNPDYFQSYELKLPVFKTAAGRPAGRGSGGVHGVGLSGPDRDAGGPEEDHLKVSGSLWHGDGARRRGDPREVTVVWFFGMASHRPMTSSSPATSRMTMTTTTSRRALPHNNGSRGCVPPRRPRLAHHCSLSRCLAPPAADPFRHCCRSFCQRPSPRLQPSTTIVVFLLLPRLCSWADDKIELGEQLLPGQTRASDGGAFVFGFFSPSNSTPETVHRHMVQHHRPPWCGWPTGKLTTAARTATAGIARARGCRLRAAHALSAASAPDARPRHRRRPWKSALGFAMKPTHGGRTDSSYPFPQGTS</sequence>
<organism evidence="2">
    <name type="scientific">Oryza glumipatula</name>
    <dbReference type="NCBI Taxonomy" id="40148"/>
    <lineage>
        <taxon>Eukaryota</taxon>
        <taxon>Viridiplantae</taxon>
        <taxon>Streptophyta</taxon>
        <taxon>Embryophyta</taxon>
        <taxon>Tracheophyta</taxon>
        <taxon>Spermatophyta</taxon>
        <taxon>Magnoliopsida</taxon>
        <taxon>Liliopsida</taxon>
        <taxon>Poales</taxon>
        <taxon>Poaceae</taxon>
        <taxon>BOP clade</taxon>
        <taxon>Oryzoideae</taxon>
        <taxon>Oryzeae</taxon>
        <taxon>Oryzinae</taxon>
        <taxon>Oryza</taxon>
    </lineage>
</organism>